<dbReference type="GO" id="GO:0005524">
    <property type="term" value="F:ATP binding"/>
    <property type="evidence" value="ECO:0007669"/>
    <property type="project" value="UniProtKB-KW"/>
</dbReference>
<evidence type="ECO:0000256" key="5">
    <source>
        <dbReference type="ARBA" id="ARBA00022741"/>
    </source>
</evidence>
<dbReference type="RefSeq" id="WP_246328704.1">
    <property type="nucleotide sequence ID" value="NZ_BAAAER010000002.1"/>
</dbReference>
<dbReference type="SMART" id="SM00387">
    <property type="entry name" value="HATPase_c"/>
    <property type="match status" value="1"/>
</dbReference>
<name>A0A7W6NNQ0_9CAUL</name>
<keyword evidence="4 11" id="KW-0808">Transferase</keyword>
<dbReference type="PANTHER" id="PTHR43065">
    <property type="entry name" value="SENSOR HISTIDINE KINASE"/>
    <property type="match status" value="1"/>
</dbReference>
<keyword evidence="9" id="KW-1133">Transmembrane helix</keyword>
<dbReference type="EC" id="2.7.13.3" evidence="2"/>
<evidence type="ECO:0000256" key="3">
    <source>
        <dbReference type="ARBA" id="ARBA00022553"/>
    </source>
</evidence>
<dbReference type="EMBL" id="JACIDM010000001">
    <property type="protein sequence ID" value="MBB4081395.1"/>
    <property type="molecule type" value="Genomic_DNA"/>
</dbReference>
<feature type="transmembrane region" description="Helical" evidence="9">
    <location>
        <begin position="51"/>
        <end position="69"/>
    </location>
</feature>
<dbReference type="CDD" id="cd00082">
    <property type="entry name" value="HisKA"/>
    <property type="match status" value="1"/>
</dbReference>
<dbReference type="Gene3D" id="1.10.287.130">
    <property type="match status" value="1"/>
</dbReference>
<dbReference type="PANTHER" id="PTHR43065:SF10">
    <property type="entry name" value="PEROXIDE STRESS-ACTIVATED HISTIDINE KINASE MAK3"/>
    <property type="match status" value="1"/>
</dbReference>
<evidence type="ECO:0000313" key="11">
    <source>
        <dbReference type="EMBL" id="MBB4081395.1"/>
    </source>
</evidence>
<dbReference type="InterPro" id="IPR004358">
    <property type="entry name" value="Sig_transdc_His_kin-like_C"/>
</dbReference>
<dbReference type="SUPFAM" id="SSF55785">
    <property type="entry name" value="PYP-like sensor domain (PAS domain)"/>
    <property type="match status" value="1"/>
</dbReference>
<dbReference type="Proteomes" id="UP000529946">
    <property type="component" value="Unassembled WGS sequence"/>
</dbReference>
<feature type="transmembrane region" description="Helical" evidence="9">
    <location>
        <begin position="119"/>
        <end position="138"/>
    </location>
</feature>
<dbReference type="InterPro" id="IPR003594">
    <property type="entry name" value="HATPase_dom"/>
</dbReference>
<keyword evidence="6 11" id="KW-0418">Kinase</keyword>
<evidence type="ECO:0000256" key="6">
    <source>
        <dbReference type="ARBA" id="ARBA00022777"/>
    </source>
</evidence>
<dbReference type="GO" id="GO:0000155">
    <property type="term" value="F:phosphorelay sensor kinase activity"/>
    <property type="evidence" value="ECO:0007669"/>
    <property type="project" value="InterPro"/>
</dbReference>
<sequence>MPEVAGMTRPVRGDVDDPGTGLDLGAMTGARVAAESLLALATARTYRGWRAWLLAVASVLAGFTVRAGLEVFGHFYYLPLVPAVVVTAMLAHRGPTALAIVLAVAGNVALVDRESVMDTATNAILFIFVSWLIAEICWAQRRLHRRSAELARTLACRNSMLETVLTAVPVAILDREGRVRRLTPAASALFGLGDGEAAGHPFADLVHGFTLAHLEDGPPSGPLEAPTGLWIGRRPDGEPLLLSLQKGVVPEAGEGDYAAISMTDLTGAETATERARELDDQLNRVWRLNSLGEMAATLAHELNQPLSAATIYMHASQRDIERTGLIGQSAGRTLELAKTQVLRAGKIIRRMRDLLTTGTRQLEEERVSSMIEDMGPSFALIARDSGVEIRIDVDETDDIVRAERIQFQQAMINLVRNAVDAVSDRPDPVVLITGCSMGAEGYHITVEDSGPGIAGEQMERIFQPMTTTKSAGMGLGLSVTRTIVESHGGNLAVRRSALGGAAFAVELPREFEDA</sequence>
<keyword evidence="12" id="KW-1185">Reference proteome</keyword>
<evidence type="ECO:0000256" key="9">
    <source>
        <dbReference type="SAM" id="Phobius"/>
    </source>
</evidence>
<evidence type="ECO:0000259" key="10">
    <source>
        <dbReference type="PROSITE" id="PS50109"/>
    </source>
</evidence>
<keyword evidence="3" id="KW-0597">Phosphoprotein</keyword>
<dbReference type="InterPro" id="IPR005467">
    <property type="entry name" value="His_kinase_dom"/>
</dbReference>
<dbReference type="InterPro" id="IPR036890">
    <property type="entry name" value="HATPase_C_sf"/>
</dbReference>
<keyword evidence="9" id="KW-0812">Transmembrane</keyword>
<keyword evidence="9" id="KW-0472">Membrane</keyword>
<gene>
    <name evidence="11" type="ORF">GGR12_000234</name>
</gene>
<comment type="caution">
    <text evidence="11">The sequence shown here is derived from an EMBL/GenBank/DDBJ whole genome shotgun (WGS) entry which is preliminary data.</text>
</comment>
<feature type="domain" description="Histidine kinase" evidence="10">
    <location>
        <begin position="297"/>
        <end position="511"/>
    </location>
</feature>
<evidence type="ECO:0000313" key="12">
    <source>
        <dbReference type="Proteomes" id="UP000529946"/>
    </source>
</evidence>
<feature type="transmembrane region" description="Helical" evidence="9">
    <location>
        <begin position="96"/>
        <end position="113"/>
    </location>
</feature>
<dbReference type="SMART" id="SM00388">
    <property type="entry name" value="HisKA"/>
    <property type="match status" value="1"/>
</dbReference>
<organism evidence="11 12">
    <name type="scientific">Brevundimonas lenta</name>
    <dbReference type="NCBI Taxonomy" id="424796"/>
    <lineage>
        <taxon>Bacteria</taxon>
        <taxon>Pseudomonadati</taxon>
        <taxon>Pseudomonadota</taxon>
        <taxon>Alphaproteobacteria</taxon>
        <taxon>Caulobacterales</taxon>
        <taxon>Caulobacteraceae</taxon>
        <taxon>Brevundimonas</taxon>
    </lineage>
</organism>
<dbReference type="Gene3D" id="3.30.450.20">
    <property type="entry name" value="PAS domain"/>
    <property type="match status" value="1"/>
</dbReference>
<evidence type="ECO:0000256" key="7">
    <source>
        <dbReference type="ARBA" id="ARBA00022840"/>
    </source>
</evidence>
<comment type="catalytic activity">
    <reaction evidence="1">
        <text>ATP + protein L-histidine = ADP + protein N-phospho-L-histidine.</text>
        <dbReference type="EC" id="2.7.13.3"/>
    </reaction>
</comment>
<dbReference type="PROSITE" id="PS50109">
    <property type="entry name" value="HIS_KIN"/>
    <property type="match status" value="1"/>
</dbReference>
<dbReference type="InterPro" id="IPR035965">
    <property type="entry name" value="PAS-like_dom_sf"/>
</dbReference>
<evidence type="ECO:0000256" key="4">
    <source>
        <dbReference type="ARBA" id="ARBA00022679"/>
    </source>
</evidence>
<evidence type="ECO:0000256" key="2">
    <source>
        <dbReference type="ARBA" id="ARBA00012438"/>
    </source>
</evidence>
<proteinExistence type="predicted"/>
<dbReference type="Pfam" id="PF02518">
    <property type="entry name" value="HATPase_c"/>
    <property type="match status" value="1"/>
</dbReference>
<protein>
    <recommendedName>
        <fullName evidence="2">histidine kinase</fullName>
        <ecNumber evidence="2">2.7.13.3</ecNumber>
    </recommendedName>
</protein>
<dbReference type="PRINTS" id="PR00344">
    <property type="entry name" value="BCTRLSENSOR"/>
</dbReference>
<dbReference type="InterPro" id="IPR000014">
    <property type="entry name" value="PAS"/>
</dbReference>
<keyword evidence="5" id="KW-0547">Nucleotide-binding</keyword>
<evidence type="ECO:0000256" key="8">
    <source>
        <dbReference type="ARBA" id="ARBA00023012"/>
    </source>
</evidence>
<dbReference type="CDD" id="cd00130">
    <property type="entry name" value="PAS"/>
    <property type="match status" value="1"/>
</dbReference>
<dbReference type="SUPFAM" id="SSF47384">
    <property type="entry name" value="Homodimeric domain of signal transducing histidine kinase"/>
    <property type="match status" value="1"/>
</dbReference>
<dbReference type="InterPro" id="IPR036097">
    <property type="entry name" value="HisK_dim/P_sf"/>
</dbReference>
<dbReference type="SUPFAM" id="SSF55874">
    <property type="entry name" value="ATPase domain of HSP90 chaperone/DNA topoisomerase II/histidine kinase"/>
    <property type="match status" value="1"/>
</dbReference>
<evidence type="ECO:0000256" key="1">
    <source>
        <dbReference type="ARBA" id="ARBA00000085"/>
    </source>
</evidence>
<dbReference type="InterPro" id="IPR003661">
    <property type="entry name" value="HisK_dim/P_dom"/>
</dbReference>
<dbReference type="AlphaFoldDB" id="A0A7W6NNQ0"/>
<keyword evidence="7" id="KW-0067">ATP-binding</keyword>
<dbReference type="Gene3D" id="3.30.565.10">
    <property type="entry name" value="Histidine kinase-like ATPase, C-terminal domain"/>
    <property type="match status" value="1"/>
</dbReference>
<accession>A0A7W6NNQ0</accession>
<dbReference type="Pfam" id="PF00512">
    <property type="entry name" value="HisKA"/>
    <property type="match status" value="1"/>
</dbReference>
<reference evidence="11 12" key="1">
    <citation type="submission" date="2020-08" db="EMBL/GenBank/DDBJ databases">
        <title>Genomic Encyclopedia of Type Strains, Phase IV (KMG-IV): sequencing the most valuable type-strain genomes for metagenomic binning, comparative biology and taxonomic classification.</title>
        <authorList>
            <person name="Goeker M."/>
        </authorList>
    </citation>
    <scope>NUCLEOTIDE SEQUENCE [LARGE SCALE GENOMIC DNA]</scope>
    <source>
        <strain evidence="11 12">DSM 23960</strain>
    </source>
</reference>
<keyword evidence="8" id="KW-0902">Two-component regulatory system</keyword>